<comment type="caution">
    <text evidence="9">The sequence shown here is derived from an EMBL/GenBank/DDBJ whole genome shotgun (WGS) entry which is preliminary data.</text>
</comment>
<dbReference type="Proteomes" id="UP000229976">
    <property type="component" value="Unassembled WGS sequence"/>
</dbReference>
<dbReference type="Pfam" id="PF20772">
    <property type="entry name" value="TACO1_YebC_N"/>
    <property type="match status" value="1"/>
</dbReference>
<keyword evidence="2 6" id="KW-0963">Cytoplasm</keyword>
<evidence type="ECO:0000259" key="8">
    <source>
        <dbReference type="Pfam" id="PF20772"/>
    </source>
</evidence>
<dbReference type="GO" id="GO:0005829">
    <property type="term" value="C:cytosol"/>
    <property type="evidence" value="ECO:0007669"/>
    <property type="project" value="TreeGrafter"/>
</dbReference>
<evidence type="ECO:0000256" key="3">
    <source>
        <dbReference type="ARBA" id="ARBA00023015"/>
    </source>
</evidence>
<organism evidence="9 10">
    <name type="scientific">Candidatus Nealsonbacteria bacterium CG23_combo_of_CG06-09_8_20_14_all_39_17</name>
    <dbReference type="NCBI Taxonomy" id="1974722"/>
    <lineage>
        <taxon>Bacteria</taxon>
        <taxon>Candidatus Nealsoniibacteriota</taxon>
    </lineage>
</organism>
<dbReference type="InterPro" id="IPR002876">
    <property type="entry name" value="Transcrip_reg_TACO1-like"/>
</dbReference>
<accession>A0A2G9YTR5</accession>
<dbReference type="EMBL" id="PCRO01000037">
    <property type="protein sequence ID" value="PIP22617.1"/>
    <property type="molecule type" value="Genomic_DNA"/>
</dbReference>
<name>A0A2G9YTR5_9BACT</name>
<sequence length="255" mass="28064">MSGHSHAKTVKRVKDANDALKGKIFSKISREVTIAVKEGGGDQESNSRLRILIQKAKKANMPKENVEKAIKKGTGELASEALETVTFEILGPKGIAVIVEGITDNKNRTLGDIKSILVRTNGKLADEGSTKWLFDRKGEIVFHISEPRSDGIPQNAGQTEGNQDKDKMELAAIEAGAEDIYCDEDVFGVYTRPEDLEKVKREMEAKGFAPESVSLSWKAKSEIALDEKGIEACQKLFDELDKNDAVQEIYSNLKL</sequence>
<evidence type="ECO:0000256" key="4">
    <source>
        <dbReference type="ARBA" id="ARBA00023125"/>
    </source>
</evidence>
<keyword evidence="4 6" id="KW-0238">DNA-binding</keyword>
<protein>
    <recommendedName>
        <fullName evidence="6">Probable transcriptional regulatory protein COX37_03175</fullName>
    </recommendedName>
</protein>
<reference evidence="9 10" key="1">
    <citation type="submission" date="2017-09" db="EMBL/GenBank/DDBJ databases">
        <title>Depth-based differentiation of microbial function through sediment-hosted aquifers and enrichment of novel symbionts in the deep terrestrial subsurface.</title>
        <authorList>
            <person name="Probst A.J."/>
            <person name="Ladd B."/>
            <person name="Jarett J.K."/>
            <person name="Geller-Mcgrath D.E."/>
            <person name="Sieber C.M."/>
            <person name="Emerson J.B."/>
            <person name="Anantharaman K."/>
            <person name="Thomas B.C."/>
            <person name="Malmstrom R."/>
            <person name="Stieglmeier M."/>
            <person name="Klingl A."/>
            <person name="Woyke T."/>
            <person name="Ryan C.M."/>
            <person name="Banfield J.F."/>
        </authorList>
    </citation>
    <scope>NUCLEOTIDE SEQUENCE [LARGE SCALE GENOMIC DNA]</scope>
    <source>
        <strain evidence="9">CG23_combo_of_CG06-09_8_20_14_all_39_17</strain>
    </source>
</reference>
<dbReference type="InterPro" id="IPR048300">
    <property type="entry name" value="TACO1_YebC-like_2nd/3rd_dom"/>
</dbReference>
<dbReference type="NCBIfam" id="TIGR01033">
    <property type="entry name" value="YebC/PmpR family DNA-binding transcriptional regulator"/>
    <property type="match status" value="1"/>
</dbReference>
<dbReference type="Gene3D" id="1.10.10.200">
    <property type="match status" value="1"/>
</dbReference>
<dbReference type="GO" id="GO:0006355">
    <property type="term" value="P:regulation of DNA-templated transcription"/>
    <property type="evidence" value="ECO:0007669"/>
    <property type="project" value="UniProtKB-UniRule"/>
</dbReference>
<keyword evidence="5 6" id="KW-0804">Transcription</keyword>
<dbReference type="SUPFAM" id="SSF75625">
    <property type="entry name" value="YebC-like"/>
    <property type="match status" value="1"/>
</dbReference>
<dbReference type="InterPro" id="IPR026564">
    <property type="entry name" value="Transcrip_reg_TACO1-like_dom3"/>
</dbReference>
<dbReference type="InterPro" id="IPR029072">
    <property type="entry name" value="YebC-like"/>
</dbReference>
<evidence type="ECO:0000256" key="6">
    <source>
        <dbReference type="HAMAP-Rule" id="MF_00693"/>
    </source>
</evidence>
<dbReference type="HAMAP" id="MF_00693">
    <property type="entry name" value="Transcrip_reg_TACO1"/>
    <property type="match status" value="1"/>
</dbReference>
<evidence type="ECO:0000313" key="10">
    <source>
        <dbReference type="Proteomes" id="UP000229976"/>
    </source>
</evidence>
<evidence type="ECO:0000256" key="1">
    <source>
        <dbReference type="ARBA" id="ARBA00008724"/>
    </source>
</evidence>
<feature type="domain" description="TACO1/YebC-like second and third" evidence="7">
    <location>
        <begin position="83"/>
        <end position="253"/>
    </location>
</feature>
<proteinExistence type="inferred from homology"/>
<feature type="domain" description="TACO1/YebC-like N-terminal" evidence="8">
    <location>
        <begin position="5"/>
        <end position="76"/>
    </location>
</feature>
<dbReference type="InterPro" id="IPR049083">
    <property type="entry name" value="TACO1_YebC_N"/>
</dbReference>
<dbReference type="AlphaFoldDB" id="A0A2G9YTR5"/>
<dbReference type="Pfam" id="PF01709">
    <property type="entry name" value="Transcrip_reg"/>
    <property type="match status" value="1"/>
</dbReference>
<evidence type="ECO:0000313" key="9">
    <source>
        <dbReference type="EMBL" id="PIP22617.1"/>
    </source>
</evidence>
<comment type="similarity">
    <text evidence="1 6">Belongs to the TACO1 family.</text>
</comment>
<dbReference type="Gene3D" id="3.30.70.980">
    <property type="match status" value="2"/>
</dbReference>
<dbReference type="PANTHER" id="PTHR12532:SF6">
    <property type="entry name" value="TRANSCRIPTIONAL REGULATORY PROTEIN YEBC-RELATED"/>
    <property type="match status" value="1"/>
</dbReference>
<dbReference type="InterPro" id="IPR017856">
    <property type="entry name" value="Integrase-like_N"/>
</dbReference>
<dbReference type="NCBIfam" id="NF009044">
    <property type="entry name" value="PRK12378.1"/>
    <property type="match status" value="1"/>
</dbReference>
<dbReference type="FunFam" id="1.10.10.200:FF:000002">
    <property type="entry name" value="Probable transcriptional regulatory protein CLM62_37755"/>
    <property type="match status" value="1"/>
</dbReference>
<dbReference type="GO" id="GO:0003677">
    <property type="term" value="F:DNA binding"/>
    <property type="evidence" value="ECO:0007669"/>
    <property type="project" value="UniProtKB-UniRule"/>
</dbReference>
<comment type="subcellular location">
    <subcellularLocation>
        <location evidence="6">Cytoplasm</location>
    </subcellularLocation>
</comment>
<evidence type="ECO:0000259" key="7">
    <source>
        <dbReference type="Pfam" id="PF01709"/>
    </source>
</evidence>
<evidence type="ECO:0000256" key="5">
    <source>
        <dbReference type="ARBA" id="ARBA00023163"/>
    </source>
</evidence>
<gene>
    <name evidence="9" type="ORF">COX37_03175</name>
</gene>
<keyword evidence="3 6" id="KW-0805">Transcription regulation</keyword>
<dbReference type="PANTHER" id="PTHR12532">
    <property type="entry name" value="TRANSLATIONAL ACTIVATOR OF CYTOCHROME C OXIDASE 1"/>
    <property type="match status" value="1"/>
</dbReference>
<evidence type="ECO:0000256" key="2">
    <source>
        <dbReference type="ARBA" id="ARBA00022490"/>
    </source>
</evidence>
<dbReference type="NCBIfam" id="NF001030">
    <property type="entry name" value="PRK00110.1"/>
    <property type="match status" value="1"/>
</dbReference>